<evidence type="ECO:0000256" key="6">
    <source>
        <dbReference type="SAM" id="Phobius"/>
    </source>
</evidence>
<dbReference type="GO" id="GO:0005384">
    <property type="term" value="F:manganese ion transmembrane transporter activity"/>
    <property type="evidence" value="ECO:0007669"/>
    <property type="project" value="TreeGrafter"/>
</dbReference>
<dbReference type="AlphaFoldDB" id="A0A6J7UGP2"/>
<evidence type="ECO:0000256" key="5">
    <source>
        <dbReference type="ARBA" id="ARBA00023136"/>
    </source>
</evidence>
<reference evidence="8" key="1">
    <citation type="submission" date="2020-05" db="EMBL/GenBank/DDBJ databases">
        <authorList>
            <person name="Chiriac C."/>
            <person name="Salcher M."/>
            <person name="Ghai R."/>
            <person name="Kavagutti S V."/>
        </authorList>
    </citation>
    <scope>NUCLEOTIDE SEQUENCE</scope>
</reference>
<dbReference type="PANTHER" id="PTHR11706">
    <property type="entry name" value="SOLUTE CARRIER PROTEIN FAMILY 11 MEMBER"/>
    <property type="match status" value="1"/>
</dbReference>
<dbReference type="GO" id="GO:0005886">
    <property type="term" value="C:plasma membrane"/>
    <property type="evidence" value="ECO:0007669"/>
    <property type="project" value="TreeGrafter"/>
</dbReference>
<evidence type="ECO:0000256" key="3">
    <source>
        <dbReference type="ARBA" id="ARBA00022692"/>
    </source>
</evidence>
<feature type="transmembrane region" description="Helical" evidence="6">
    <location>
        <begin position="292"/>
        <end position="315"/>
    </location>
</feature>
<name>A0A6J7UGP2_9ZZZZ</name>
<evidence type="ECO:0000256" key="4">
    <source>
        <dbReference type="ARBA" id="ARBA00022989"/>
    </source>
</evidence>
<dbReference type="Pfam" id="PF01566">
    <property type="entry name" value="Nramp"/>
    <property type="match status" value="1"/>
</dbReference>
<proteinExistence type="predicted"/>
<dbReference type="GO" id="GO:0015086">
    <property type="term" value="F:cadmium ion transmembrane transporter activity"/>
    <property type="evidence" value="ECO:0007669"/>
    <property type="project" value="TreeGrafter"/>
</dbReference>
<keyword evidence="3 6" id="KW-0812">Transmembrane</keyword>
<protein>
    <submittedName>
        <fullName evidence="8">Unannotated protein</fullName>
    </submittedName>
</protein>
<gene>
    <name evidence="7" type="ORF">UFOPK4098_00277</name>
    <name evidence="8" type="ORF">UFOPK4347_00865</name>
</gene>
<dbReference type="GO" id="GO:0034755">
    <property type="term" value="P:iron ion transmembrane transport"/>
    <property type="evidence" value="ECO:0007669"/>
    <property type="project" value="TreeGrafter"/>
</dbReference>
<feature type="transmembrane region" description="Helical" evidence="6">
    <location>
        <begin position="152"/>
        <end position="173"/>
    </location>
</feature>
<accession>A0A6J7UGP2</accession>
<keyword evidence="2" id="KW-0813">Transport</keyword>
<keyword evidence="4 6" id="KW-1133">Transmembrane helix</keyword>
<sequence>MSKHHPHRHHFGGRGYFRRLGPGLITGAADDDPSGIGTYSQVGAAFGFQLLWTTIVALPFAAAVQEATARLGLFSGKGLAALIKQEFSRKVLYVALTLVVAANTFNIGADLGSMAAATNLIVPIPEYVLVVVFAAGMAALEIAIPYHQYSRVLRWLCVSLLSYIAVLFIIQVSWGDVAQHTFVPQLHFNKTEIAALIALFGTTISPYLFFWQTSEEVEELAEHGAETVTETANHLRAMRGDVMAGMSSGVFVMFAIMVTSAATLHKGGITSIGTADEAAQALEPLAGSLAKLLFTLGIMGTGLLAVPVLAGSTSYALAETFGWREGLSLKMSQARAFYFVILGSMMCGLAMNFVGLNPVRALYWSAVLNGLAAPPLIAMIWLLSRRKHVLGEHVSGRISQTLVAMAAIASALLPVLYFFAH</sequence>
<feature type="transmembrane region" description="Helical" evidence="6">
    <location>
        <begin position="361"/>
        <end position="382"/>
    </location>
</feature>
<evidence type="ECO:0000256" key="2">
    <source>
        <dbReference type="ARBA" id="ARBA00022448"/>
    </source>
</evidence>
<dbReference type="EMBL" id="CAFBPN010000006">
    <property type="protein sequence ID" value="CAB5010851.1"/>
    <property type="molecule type" value="Genomic_DNA"/>
</dbReference>
<evidence type="ECO:0000313" key="7">
    <source>
        <dbReference type="EMBL" id="CAB5010851.1"/>
    </source>
</evidence>
<keyword evidence="5 6" id="KW-0472">Membrane</keyword>
<feature type="transmembrane region" description="Helical" evidence="6">
    <location>
        <begin position="336"/>
        <end position="355"/>
    </location>
</feature>
<feature type="transmembrane region" description="Helical" evidence="6">
    <location>
        <begin position="91"/>
        <end position="108"/>
    </location>
</feature>
<feature type="transmembrane region" description="Helical" evidence="6">
    <location>
        <begin position="402"/>
        <end position="420"/>
    </location>
</feature>
<comment type="subcellular location">
    <subcellularLocation>
        <location evidence="1">Membrane</location>
        <topology evidence="1">Multi-pass membrane protein</topology>
    </subcellularLocation>
</comment>
<evidence type="ECO:0000256" key="1">
    <source>
        <dbReference type="ARBA" id="ARBA00004141"/>
    </source>
</evidence>
<evidence type="ECO:0000313" key="8">
    <source>
        <dbReference type="EMBL" id="CAB5065105.1"/>
    </source>
</evidence>
<dbReference type="PANTHER" id="PTHR11706:SF33">
    <property type="entry name" value="NATURAL RESISTANCE-ASSOCIATED MACROPHAGE PROTEIN 2"/>
    <property type="match status" value="1"/>
</dbReference>
<feature type="transmembrane region" description="Helical" evidence="6">
    <location>
        <begin position="242"/>
        <end position="264"/>
    </location>
</feature>
<dbReference type="InterPro" id="IPR001046">
    <property type="entry name" value="NRAMP_fam"/>
</dbReference>
<feature type="transmembrane region" description="Helical" evidence="6">
    <location>
        <begin position="120"/>
        <end position="140"/>
    </location>
</feature>
<dbReference type="EMBL" id="CAFBQU010000018">
    <property type="protein sequence ID" value="CAB5065105.1"/>
    <property type="molecule type" value="Genomic_DNA"/>
</dbReference>
<organism evidence="8">
    <name type="scientific">freshwater metagenome</name>
    <dbReference type="NCBI Taxonomy" id="449393"/>
    <lineage>
        <taxon>unclassified sequences</taxon>
        <taxon>metagenomes</taxon>
        <taxon>ecological metagenomes</taxon>
    </lineage>
</organism>